<feature type="domain" description="DUF5710" evidence="1">
    <location>
        <begin position="3"/>
        <end position="44"/>
    </location>
</feature>
<name>A0A158D496_9BURK</name>
<evidence type="ECO:0000259" key="1">
    <source>
        <dbReference type="Pfam" id="PF18974"/>
    </source>
</evidence>
<dbReference type="EMBL" id="FCNX02000013">
    <property type="protein sequence ID" value="SAK88647.1"/>
    <property type="molecule type" value="Genomic_DNA"/>
</dbReference>
<accession>A0A158D496</accession>
<gene>
    <name evidence="2" type="ORF">AWB77_04807</name>
</gene>
<organism evidence="2 3">
    <name type="scientific">Caballeronia fortuita</name>
    <dbReference type="NCBI Taxonomy" id="1777138"/>
    <lineage>
        <taxon>Bacteria</taxon>
        <taxon>Pseudomonadati</taxon>
        <taxon>Pseudomonadota</taxon>
        <taxon>Betaproteobacteria</taxon>
        <taxon>Burkholderiales</taxon>
        <taxon>Burkholderiaceae</taxon>
        <taxon>Caballeronia</taxon>
    </lineage>
</organism>
<dbReference type="Proteomes" id="UP000054903">
    <property type="component" value="Unassembled WGS sequence"/>
</dbReference>
<dbReference type="STRING" id="1777138.AWB77_04807"/>
<keyword evidence="3" id="KW-1185">Reference proteome</keyword>
<proteinExistence type="predicted"/>
<evidence type="ECO:0000313" key="3">
    <source>
        <dbReference type="Proteomes" id="UP000054903"/>
    </source>
</evidence>
<dbReference type="AlphaFoldDB" id="A0A158D496"/>
<sequence length="62" mass="7258">MIVWLNVPFSQKDDARRKGARWSAAHKRWFVENVEDLEPFIGWIDDRLKRPAASKAPPRAAR</sequence>
<reference evidence="2" key="1">
    <citation type="submission" date="2016-01" db="EMBL/GenBank/DDBJ databases">
        <authorList>
            <person name="Peeters C."/>
        </authorList>
    </citation>
    <scope>NUCLEOTIDE SEQUENCE</scope>
    <source>
        <strain evidence="2">LMG 29320</strain>
    </source>
</reference>
<dbReference type="RefSeq" id="WP_374728712.1">
    <property type="nucleotide sequence ID" value="NZ_FCNX02000013.1"/>
</dbReference>
<dbReference type="InterPro" id="IPR043764">
    <property type="entry name" value="DUF5710"/>
</dbReference>
<comment type="caution">
    <text evidence="2">The sequence shown here is derived from an EMBL/GenBank/DDBJ whole genome shotgun (WGS) entry which is preliminary data.</text>
</comment>
<dbReference type="Pfam" id="PF18974">
    <property type="entry name" value="DUF5710"/>
    <property type="match status" value="1"/>
</dbReference>
<evidence type="ECO:0000313" key="2">
    <source>
        <dbReference type="EMBL" id="SAK88647.1"/>
    </source>
</evidence>
<protein>
    <recommendedName>
        <fullName evidence="1">DUF5710 domain-containing protein</fullName>
    </recommendedName>
</protein>